<dbReference type="InterPro" id="IPR000644">
    <property type="entry name" value="CBS_dom"/>
</dbReference>
<protein>
    <submittedName>
        <fullName evidence="5">Possible signal transduction protein (Containing EAL, CBS and GGDEF domains)</fullName>
    </submittedName>
</protein>
<dbReference type="PIR" id="C41872">
    <property type="entry name" value="C41872"/>
</dbReference>
<evidence type="ECO:0000259" key="4">
    <source>
        <dbReference type="PROSITE" id="PS51371"/>
    </source>
</evidence>
<dbReference type="AlphaFoldDB" id="Q97FM7"/>
<dbReference type="eggNOG" id="COG2199">
    <property type="taxonomic scope" value="Bacteria"/>
</dbReference>
<dbReference type="Gene3D" id="3.30.70.270">
    <property type="match status" value="1"/>
</dbReference>
<sequence length="585" mass="66451">MDILCEIEKILKNMNITTLFQPIISLSDCRILGYEALSRGPIDSPLYLPSDLFSAAKKYNKTWELELACRVTAIKNSKTLSPDKFLFINVDPEIIKSQNFQTSFSKEYLAKYNISPKNIIFEITERTAISDYKAFSKILKNYTSQGYKIALDDTGSGYSGLQTISETKPHYIKLDIELIHNIDRNNFKKLLVKSFVDFSKAAKLKLIAEGIETEGELKVLIDLGVYAGQGFFISKPNHDFCEIPESVKKIIITYNKLKKDYFNFRKYKIGTIAENYSSFDRKVSCSDLKNYFNKTSFTGACIVENSSPVGLVMKHTLDSVLATQYGVAIFSKRPVELVMDKNALVVDYNTSINSAAKMAMQRDTDKIYDYVIVTKNNTYYGIVTIKNLLEFTVTIEKNYAKELNPLTGLPGNILIEKTLSDILNSNESFCVLYLDLDNFKIYNDVYGFENGDKILKFTANTIKDCLLELFTFKNFVGHIGGDDFICIIKASLEECYKVSQLIIDRFDSGILKFFNEIDSKNKYIVGLDRKGVEDKFNLTSISIAGVYGNIAEFNTSVNLALYVSKLKKKSKLQRHSSYIIEEIKN</sequence>
<dbReference type="CDD" id="cd01948">
    <property type="entry name" value="EAL"/>
    <property type="match status" value="1"/>
</dbReference>
<dbReference type="PROSITE" id="PS51371">
    <property type="entry name" value="CBS"/>
    <property type="match status" value="1"/>
</dbReference>
<dbReference type="STRING" id="272562.CA_C2702"/>
<feature type="domain" description="CBS" evidence="4">
    <location>
        <begin position="339"/>
        <end position="402"/>
    </location>
</feature>
<dbReference type="Pfam" id="PF00563">
    <property type="entry name" value="EAL"/>
    <property type="match status" value="1"/>
</dbReference>
<dbReference type="NCBIfam" id="TIGR00254">
    <property type="entry name" value="GGDEF"/>
    <property type="match status" value="1"/>
</dbReference>
<evidence type="ECO:0000256" key="1">
    <source>
        <dbReference type="PROSITE-ProRule" id="PRU00703"/>
    </source>
</evidence>
<dbReference type="InterPro" id="IPR035919">
    <property type="entry name" value="EAL_sf"/>
</dbReference>
<dbReference type="SUPFAM" id="SSF54631">
    <property type="entry name" value="CBS-domain pair"/>
    <property type="match status" value="1"/>
</dbReference>
<dbReference type="InterPro" id="IPR029787">
    <property type="entry name" value="Nucleotide_cyclase"/>
</dbReference>
<dbReference type="OrthoDB" id="9813903at2"/>
<dbReference type="EMBL" id="AE001437">
    <property type="protein sequence ID" value="AAK80648.1"/>
    <property type="molecule type" value="Genomic_DNA"/>
</dbReference>
<evidence type="ECO:0000313" key="5">
    <source>
        <dbReference type="EMBL" id="AAK80648.1"/>
    </source>
</evidence>
<dbReference type="HOGENOM" id="CLU_015702_2_1_9"/>
<reference evidence="5 6" key="1">
    <citation type="journal article" date="2001" name="J. Bacteriol.">
        <title>Genome sequence and comparative analysis of the solvent-producing bacterium Clostridium acetobutylicum.</title>
        <authorList>
            <person name="Nolling J."/>
            <person name="Breton G."/>
            <person name="Omelchenko M.V."/>
            <person name="Makarova K.S."/>
            <person name="Zeng Q."/>
            <person name="Gibson R."/>
            <person name="Lee H.M."/>
            <person name="Dubois J."/>
            <person name="Qiu D."/>
            <person name="Hitti J."/>
            <person name="Wolf Y.I."/>
            <person name="Tatusov R.L."/>
            <person name="Sabathe F."/>
            <person name="Doucette-Stamm L."/>
            <person name="Soucaille P."/>
            <person name="Daly M.J."/>
            <person name="Bennett G.N."/>
            <person name="Koonin E.V."/>
            <person name="Smith D.R."/>
        </authorList>
    </citation>
    <scope>NUCLEOTIDE SEQUENCE [LARGE SCALE GENOMIC DNA]</scope>
    <source>
        <strain evidence="6">ATCC 824 / DSM 792 / JCM 1419 / LMG 5710 / VKM B-1787</strain>
    </source>
</reference>
<dbReference type="InterPro" id="IPR043128">
    <property type="entry name" value="Rev_trsase/Diguanyl_cyclase"/>
</dbReference>
<dbReference type="RefSeq" id="WP_010965989.1">
    <property type="nucleotide sequence ID" value="NC_003030.1"/>
</dbReference>
<organism evidence="5 6">
    <name type="scientific">Clostridium acetobutylicum (strain ATCC 824 / DSM 792 / JCM 1419 / IAM 19013 / LMG 5710 / NBRC 13948 / NRRL B-527 / VKM B-1787 / 2291 / W)</name>
    <dbReference type="NCBI Taxonomy" id="272562"/>
    <lineage>
        <taxon>Bacteria</taxon>
        <taxon>Bacillati</taxon>
        <taxon>Bacillota</taxon>
        <taxon>Clostridia</taxon>
        <taxon>Eubacteriales</taxon>
        <taxon>Clostridiaceae</taxon>
        <taxon>Clostridium</taxon>
    </lineage>
</organism>
<dbReference type="InterPro" id="IPR000160">
    <property type="entry name" value="GGDEF_dom"/>
</dbReference>
<evidence type="ECO:0000259" key="3">
    <source>
        <dbReference type="PROSITE" id="PS50887"/>
    </source>
</evidence>
<dbReference type="SMART" id="SM00267">
    <property type="entry name" value="GGDEF"/>
    <property type="match status" value="1"/>
</dbReference>
<gene>
    <name evidence="5" type="ordered locus">CA_C2702</name>
</gene>
<evidence type="ECO:0000313" key="6">
    <source>
        <dbReference type="Proteomes" id="UP000000814"/>
    </source>
</evidence>
<dbReference type="CDD" id="cd04598">
    <property type="entry name" value="CBS_pair_GGDEF_EAL"/>
    <property type="match status" value="1"/>
</dbReference>
<dbReference type="PANTHER" id="PTHR33121:SF76">
    <property type="entry name" value="SIGNALING PROTEIN"/>
    <property type="match status" value="1"/>
</dbReference>
<dbReference type="InterPro" id="IPR046342">
    <property type="entry name" value="CBS_dom_sf"/>
</dbReference>
<dbReference type="SUPFAM" id="SSF141868">
    <property type="entry name" value="EAL domain-like"/>
    <property type="match status" value="1"/>
</dbReference>
<dbReference type="InterPro" id="IPR001633">
    <property type="entry name" value="EAL_dom"/>
</dbReference>
<accession>Q97FM7</accession>
<dbReference type="Gene3D" id="3.10.580.10">
    <property type="entry name" value="CBS-domain"/>
    <property type="match status" value="1"/>
</dbReference>
<evidence type="ECO:0000259" key="2">
    <source>
        <dbReference type="PROSITE" id="PS50883"/>
    </source>
</evidence>
<dbReference type="PROSITE" id="PS50883">
    <property type="entry name" value="EAL"/>
    <property type="match status" value="1"/>
</dbReference>
<dbReference type="Pfam" id="PF00990">
    <property type="entry name" value="GGDEF"/>
    <property type="match status" value="1"/>
</dbReference>
<dbReference type="PATRIC" id="fig|272562.8.peg.2892"/>
<dbReference type="GO" id="GO:0071111">
    <property type="term" value="F:cyclic-guanylate-specific phosphodiesterase activity"/>
    <property type="evidence" value="ECO:0007669"/>
    <property type="project" value="InterPro"/>
</dbReference>
<dbReference type="PROSITE" id="PS50887">
    <property type="entry name" value="GGDEF"/>
    <property type="match status" value="1"/>
</dbReference>
<dbReference type="PANTHER" id="PTHR33121">
    <property type="entry name" value="CYCLIC DI-GMP PHOSPHODIESTERASE PDEF"/>
    <property type="match status" value="1"/>
</dbReference>
<dbReference type="KEGG" id="cac:CA_C2702"/>
<dbReference type="Pfam" id="PF00571">
    <property type="entry name" value="CBS"/>
    <property type="match status" value="1"/>
</dbReference>
<proteinExistence type="predicted"/>
<keyword evidence="1" id="KW-0129">CBS domain</keyword>
<dbReference type="GeneID" id="44999191"/>
<dbReference type="Proteomes" id="UP000000814">
    <property type="component" value="Chromosome"/>
</dbReference>
<name>Q97FM7_CLOAB</name>
<dbReference type="Gene3D" id="3.20.20.450">
    <property type="entry name" value="EAL domain"/>
    <property type="match status" value="1"/>
</dbReference>
<dbReference type="PIR" id="E97232">
    <property type="entry name" value="E97232"/>
</dbReference>
<feature type="domain" description="GGDEF" evidence="3">
    <location>
        <begin position="427"/>
        <end position="577"/>
    </location>
</feature>
<keyword evidence="6" id="KW-1185">Reference proteome</keyword>
<dbReference type="CDD" id="cd01949">
    <property type="entry name" value="GGDEF"/>
    <property type="match status" value="1"/>
</dbReference>
<dbReference type="eggNOG" id="COG0517">
    <property type="taxonomic scope" value="Bacteria"/>
</dbReference>
<dbReference type="SUPFAM" id="SSF55073">
    <property type="entry name" value="Nucleotide cyclase"/>
    <property type="match status" value="1"/>
</dbReference>
<feature type="domain" description="EAL" evidence="2">
    <location>
        <begin position="1"/>
        <end position="250"/>
    </location>
</feature>
<dbReference type="InterPro" id="IPR050706">
    <property type="entry name" value="Cyclic-di-GMP_PDE-like"/>
</dbReference>
<dbReference type="SMART" id="SM00052">
    <property type="entry name" value="EAL"/>
    <property type="match status" value="1"/>
</dbReference>
<dbReference type="eggNOG" id="COG2200">
    <property type="taxonomic scope" value="Bacteria"/>
</dbReference>